<comment type="caution">
    <text evidence="1">The sequence shown here is derived from an EMBL/GenBank/DDBJ whole genome shotgun (WGS) entry which is preliminary data.</text>
</comment>
<dbReference type="EMBL" id="JAJJMN010000002">
    <property type="protein sequence ID" value="MCC9020172.1"/>
    <property type="molecule type" value="Genomic_DNA"/>
</dbReference>
<protein>
    <submittedName>
        <fullName evidence="1">Uncharacterized protein</fullName>
    </submittedName>
</protein>
<proteinExistence type="predicted"/>
<organism evidence="1 2">
    <name type="scientific">Flavobacterium lipolyticum</name>
    <dbReference type="NCBI Taxonomy" id="2893754"/>
    <lineage>
        <taxon>Bacteria</taxon>
        <taxon>Pseudomonadati</taxon>
        <taxon>Bacteroidota</taxon>
        <taxon>Flavobacteriia</taxon>
        <taxon>Flavobacteriales</taxon>
        <taxon>Flavobacteriaceae</taxon>
        <taxon>Flavobacterium</taxon>
    </lineage>
</organism>
<evidence type="ECO:0000313" key="1">
    <source>
        <dbReference type="EMBL" id="MCC9020172.1"/>
    </source>
</evidence>
<evidence type="ECO:0000313" key="2">
    <source>
        <dbReference type="Proteomes" id="UP001430700"/>
    </source>
</evidence>
<name>A0ABS8M5V6_9FLAO</name>
<accession>A0ABS8M5V6</accession>
<sequence length="279" mass="32255">MIPQPQRNIVELIGETSPYLFENADKIAFKDNPTEFPLHQPFESFERENFSDFIKILTTMGSLNLVKEMKTEEKNYFLAEKLRIRRISHQQPSGLLVAKISPQLENHQKGKSLIEIRDDANTLFQMEVDYYIFNEPSFKKIFEPHYNDETDAAFPSCALPETSLEYLNENEFNVTVNGFTRDQCKGHFENYQIVPAVYIAKCILKNVFKSAPANTTETAAVEIENVEAFLNKAMPVDTAFKVNVSIFRLQKNLKTYKCTVTDYANEYGHYFITLKNLIN</sequence>
<dbReference type="RefSeq" id="WP_230001070.1">
    <property type="nucleotide sequence ID" value="NZ_JAJJMN010000002.1"/>
</dbReference>
<gene>
    <name evidence="1" type="ORF">LNQ34_20600</name>
</gene>
<keyword evidence="2" id="KW-1185">Reference proteome</keyword>
<dbReference type="Proteomes" id="UP001430700">
    <property type="component" value="Unassembled WGS sequence"/>
</dbReference>
<reference evidence="1" key="1">
    <citation type="submission" date="2021-11" db="EMBL/GenBank/DDBJ databases">
        <title>Description of novel Flavobacterium species.</title>
        <authorList>
            <person name="Saticioglu I.B."/>
            <person name="Ay H."/>
            <person name="Altun S."/>
            <person name="Duman M."/>
        </authorList>
    </citation>
    <scope>NUCLEOTIDE SEQUENCE</scope>
    <source>
        <strain evidence="1">F-126</strain>
    </source>
</reference>